<reference evidence="5 6" key="1">
    <citation type="submission" date="2019-02" db="EMBL/GenBank/DDBJ databases">
        <authorList>
            <consortium name="Pathogen Informatics"/>
        </authorList>
    </citation>
    <scope>NUCLEOTIDE SEQUENCE [LARGE SCALE GENOMIC DNA]</scope>
    <source>
        <strain evidence="5 6">3012STDY6756504</strain>
    </source>
</reference>
<dbReference type="Proteomes" id="UP000290439">
    <property type="component" value="Chromosome"/>
</dbReference>
<feature type="region of interest" description="Disordered" evidence="3">
    <location>
        <begin position="194"/>
        <end position="226"/>
    </location>
</feature>
<proteinExistence type="predicted"/>
<dbReference type="GO" id="GO:0003700">
    <property type="term" value="F:DNA-binding transcription factor activity"/>
    <property type="evidence" value="ECO:0007669"/>
    <property type="project" value="TreeGrafter"/>
</dbReference>
<feature type="DNA-binding region" description="H-T-H motif" evidence="2">
    <location>
        <begin position="35"/>
        <end position="54"/>
    </location>
</feature>
<dbReference type="PRINTS" id="PR00455">
    <property type="entry name" value="HTHTETR"/>
</dbReference>
<name>A0A4U8WH11_9NOCA</name>
<dbReference type="Gene3D" id="1.10.10.60">
    <property type="entry name" value="Homeodomain-like"/>
    <property type="match status" value="1"/>
</dbReference>
<dbReference type="Gene3D" id="1.10.357.10">
    <property type="entry name" value="Tetracycline Repressor, domain 2"/>
    <property type="match status" value="1"/>
</dbReference>
<evidence type="ECO:0000313" key="6">
    <source>
        <dbReference type="Proteomes" id="UP000290439"/>
    </source>
</evidence>
<accession>A0A4U8WH11</accession>
<dbReference type="Pfam" id="PF00440">
    <property type="entry name" value="TetR_N"/>
    <property type="match status" value="1"/>
</dbReference>
<evidence type="ECO:0000256" key="3">
    <source>
        <dbReference type="SAM" id="MobiDB-lite"/>
    </source>
</evidence>
<dbReference type="GO" id="GO:0000976">
    <property type="term" value="F:transcription cis-regulatory region binding"/>
    <property type="evidence" value="ECO:0007669"/>
    <property type="project" value="TreeGrafter"/>
</dbReference>
<dbReference type="EMBL" id="LR215973">
    <property type="protein sequence ID" value="VFB01898.1"/>
    <property type="molecule type" value="Genomic_DNA"/>
</dbReference>
<evidence type="ECO:0000259" key="4">
    <source>
        <dbReference type="PROSITE" id="PS50977"/>
    </source>
</evidence>
<evidence type="ECO:0000256" key="1">
    <source>
        <dbReference type="ARBA" id="ARBA00023125"/>
    </source>
</evidence>
<dbReference type="PROSITE" id="PS50977">
    <property type="entry name" value="HTH_TETR_2"/>
    <property type="match status" value="1"/>
</dbReference>
<dbReference type="InterPro" id="IPR001647">
    <property type="entry name" value="HTH_TetR"/>
</dbReference>
<evidence type="ECO:0000313" key="5">
    <source>
        <dbReference type="EMBL" id="VFB01898.1"/>
    </source>
</evidence>
<feature type="domain" description="HTH tetR-type" evidence="4">
    <location>
        <begin position="12"/>
        <end position="72"/>
    </location>
</feature>
<dbReference type="PANTHER" id="PTHR30055:SF153">
    <property type="entry name" value="HTH-TYPE TRANSCRIPTIONAL REPRESSOR RV3405C"/>
    <property type="match status" value="1"/>
</dbReference>
<dbReference type="InterPro" id="IPR009057">
    <property type="entry name" value="Homeodomain-like_sf"/>
</dbReference>
<organism evidence="5 6">
    <name type="scientific">Nocardia cyriacigeorgica</name>
    <dbReference type="NCBI Taxonomy" id="135487"/>
    <lineage>
        <taxon>Bacteria</taxon>
        <taxon>Bacillati</taxon>
        <taxon>Actinomycetota</taxon>
        <taxon>Actinomycetes</taxon>
        <taxon>Mycobacteriales</taxon>
        <taxon>Nocardiaceae</taxon>
        <taxon>Nocardia</taxon>
    </lineage>
</organism>
<evidence type="ECO:0000256" key="2">
    <source>
        <dbReference type="PROSITE-ProRule" id="PRU00335"/>
    </source>
</evidence>
<gene>
    <name evidence="5" type="ORF">NCTC10797_05728</name>
</gene>
<sequence length="226" mass="23895">MTVADEPGAEPSAIDRAILDAARACVAEFGVRRTTLTEVARRAGVSRPTVYRRWPDTGSLVADLLVRELGDILATAIPSDGVVRQRLVDGIVAGAAAVRANPLFRKIFRADTDLMLTYVFGRLGRNQRHLIELFAEAIREGHTDGSVRDGDPAQMATMLLLIAQSVVQSAETVSGLLDGAALDTELARAVDGYLAPRPAPSGATPRTDKHPPNPQVNPSAAAGSAP</sequence>
<protein>
    <submittedName>
        <fullName evidence="5">Bacterial regulatory proteins, tetR family</fullName>
    </submittedName>
</protein>
<dbReference type="PROSITE" id="PS01081">
    <property type="entry name" value="HTH_TETR_1"/>
    <property type="match status" value="1"/>
</dbReference>
<dbReference type="SUPFAM" id="SSF46689">
    <property type="entry name" value="Homeodomain-like"/>
    <property type="match status" value="1"/>
</dbReference>
<dbReference type="InterPro" id="IPR036271">
    <property type="entry name" value="Tet_transcr_reg_TetR-rel_C_sf"/>
</dbReference>
<dbReference type="InterPro" id="IPR023772">
    <property type="entry name" value="DNA-bd_HTH_TetR-type_CS"/>
</dbReference>
<keyword evidence="1 2" id="KW-0238">DNA-binding</keyword>
<dbReference type="PANTHER" id="PTHR30055">
    <property type="entry name" value="HTH-TYPE TRANSCRIPTIONAL REGULATOR RUTR"/>
    <property type="match status" value="1"/>
</dbReference>
<dbReference type="SUPFAM" id="SSF48498">
    <property type="entry name" value="Tetracyclin repressor-like, C-terminal domain"/>
    <property type="match status" value="1"/>
</dbReference>
<dbReference type="RefSeq" id="WP_232052352.1">
    <property type="nucleotide sequence ID" value="NZ_LR215973.1"/>
</dbReference>
<dbReference type="AlphaFoldDB" id="A0A4U8WH11"/>
<dbReference type="InterPro" id="IPR050109">
    <property type="entry name" value="HTH-type_TetR-like_transc_reg"/>
</dbReference>